<dbReference type="Pfam" id="PF24595">
    <property type="entry name" value="DUF7619"/>
    <property type="match status" value="1"/>
</dbReference>
<evidence type="ECO:0000313" key="6">
    <source>
        <dbReference type="Proteomes" id="UP000001822"/>
    </source>
</evidence>
<protein>
    <recommendedName>
        <fullName evidence="7">ASPIC/UnbV domain-containing protein</fullName>
    </recommendedName>
</protein>
<sequence>MAYTSGKIIFKLLACFLFIDCLNQTFTAMKNILHTLIILVLSTACIQSAFATGEPATKFNIFIPPNNDSNHRDVCLIVTAIYDSTIFQIIDDGMDGDTDDSKAGMLMAGQSYILYIRDNGINDDNPSASNGIKKQDGDYFIITANNLILASQSTDSDWQHDWVPSISGTGLGTKFIIYAPKISSSQRDVNVMAYEDSTMITIRRISNTPTTTSGTTNVDMFTSTVVAQRLINKGQDIIYYSKEGRDLLVSGHTYVIESNKPVTTQYGALFGNERDGGGYVPSSNGSCSGDLFYFTVPYQVTTEQEIRIVSWSDNNAVILERYVNGTWINVKNFNPLNYMKSGEWIGKTNGQTYATVFRVSCSPGKKVSVFEANWMETGSVGTSDIATMASAENGKASGKKFLVYMAPPGYEQNVLDPFTNKKLTQNTHAYLFANSNEATVVTVKDAYTNGTHFSKTFTIAAGRYADCSLTLTEWKNIYNGTGTTAAGAERPYLIIESTEEVAVMVTNFNDNWMMYFGSSQVKGFSQTGSTSTPKTIPGNEVQITNNLIIESNTTNASVEIVVGSGLIPVSSQLINTTTSSSITGTITTTNDNSSITFATIPVMNTTDTYVIHTTVIPALVYNDGNSIPDMTVLSVETVLTGTVNGETQQSISSTGITDNSANTSNFIFSKMTTGILSTDKTTSWTSNWVDADGDGDDDLFVTENTKAIQNILYINNGNRTFTKRNSGIFTSSSDRAASISSSWADTDNDGDIDFVVANNGNPTNFLYTNNGNGSFSRINNSAINSTVGYYHGVSFADYDNDGFVDLFMTDYMPTRFNRLFHNNGDGTFTEILNSPIVAEASYSITGSWADYDKDGDQDLFVVNDKGFSNTLYQNKGNGIFEKVNSIVSSDNGFSVSACWGDYDNDNDLDLYVTNSNSDAFLYNNAGDGTFTKITNSIITKTGNGATHGTNWVDIDKDGDLDLYFVANNKTKALYINNGNGVFTKKITELLNSSKGSCYGHTWSDFDKDGDMDVFVTTLNNETNTLYTNNGNSNKWIEAKLTGTASNKSAIGGRIEVFARIHGTPIWQMREINAQSGLGGQNSLTQHFGLADAGIIDSMIIYWPSGFIQRLSDIPSNQILSITEPNSSILKGIVFNDLNHNCIYDSGEEIVSGKKVLIQPGNIYCATNNSGIYEVHVPTGTYTVSLVADTYWRSTCSTSTTTITQIGQIITAGPIAARSNGNQRQDMGITISPTSLRRGFKNQLKIQYSNSGNLTSVKDTIRMIVPNDIFILQSSIPWNNISNGNEYQWYIDPMEAGDTQAIFLIDSVSVYAPLDAFRTFDVSISNYSQEENLLNNSQLSSMKIIGSFDPNDMTVYPMGEGTQGYVSKGTTLNYTIHFENTGNYPADKVIITCILSEHLDKSALSIESSSHSMSYEIQNNILTCTFNQINLVGNKQDSLLAQGFVRFSIPIKNTSAAGSSITNQAYIIFDFNQPVATNIVRNTIKLNLPNDAVSLYPNPATTHVVAALISAKAQYESICYITSYTIENMDGKTIRSMVDIEQNVLDIDLTAIKNGIYLIKFYDSTGQSYINRLIVQ</sequence>
<dbReference type="InterPro" id="IPR026444">
    <property type="entry name" value="Secre_tail"/>
</dbReference>
<evidence type="ECO:0000259" key="3">
    <source>
        <dbReference type="Pfam" id="PF18962"/>
    </source>
</evidence>
<dbReference type="SUPFAM" id="SSF117074">
    <property type="entry name" value="Hypothetical protein PA1324"/>
    <property type="match status" value="1"/>
</dbReference>
<dbReference type="Gene3D" id="2.130.10.130">
    <property type="entry name" value="Integrin alpha, N-terminal"/>
    <property type="match status" value="1"/>
</dbReference>
<dbReference type="Pfam" id="PF18962">
    <property type="entry name" value="Por_Secre_tail"/>
    <property type="match status" value="1"/>
</dbReference>
<dbReference type="Gene3D" id="2.60.40.10">
    <property type="entry name" value="Immunoglobulins"/>
    <property type="match status" value="1"/>
</dbReference>
<evidence type="ECO:0008006" key="7">
    <source>
        <dbReference type="Google" id="ProtNLM"/>
    </source>
</evidence>
<accession>A0A6N4SUQ9</accession>
<dbReference type="InterPro" id="IPR013783">
    <property type="entry name" value="Ig-like_fold"/>
</dbReference>
<dbReference type="InterPro" id="IPR055353">
    <property type="entry name" value="DUF7619"/>
</dbReference>
<evidence type="ECO:0000259" key="4">
    <source>
        <dbReference type="Pfam" id="PF24595"/>
    </source>
</evidence>
<proteinExistence type="predicted"/>
<dbReference type="Pfam" id="PF13517">
    <property type="entry name" value="FG-GAP_3"/>
    <property type="match status" value="3"/>
</dbReference>
<dbReference type="SUPFAM" id="SSF69318">
    <property type="entry name" value="Integrin alpha N-terminal domain"/>
    <property type="match status" value="2"/>
</dbReference>
<name>A0A6N4SUQ9_CYTH3</name>
<dbReference type="PANTHER" id="PTHR44103">
    <property type="entry name" value="PROPROTEIN CONVERTASE P"/>
    <property type="match status" value="1"/>
</dbReference>
<dbReference type="PANTHER" id="PTHR44103:SF1">
    <property type="entry name" value="PROPROTEIN CONVERTASE P"/>
    <property type="match status" value="1"/>
</dbReference>
<dbReference type="InterPro" id="IPR028994">
    <property type="entry name" value="Integrin_alpha_N"/>
</dbReference>
<dbReference type="EMBL" id="CP000383">
    <property type="protein sequence ID" value="ABG60143.1"/>
    <property type="molecule type" value="Genomic_DNA"/>
</dbReference>
<dbReference type="InterPro" id="IPR011519">
    <property type="entry name" value="UnbV_ASPIC"/>
</dbReference>
<dbReference type="KEGG" id="chu:CHU_2897"/>
<evidence type="ECO:0000313" key="5">
    <source>
        <dbReference type="EMBL" id="ABG60143.1"/>
    </source>
</evidence>
<gene>
    <name evidence="5" type="ordered locus">CHU_2897</name>
</gene>
<feature type="domain" description="DUF7619" evidence="4">
    <location>
        <begin position="1348"/>
        <end position="1482"/>
    </location>
</feature>
<evidence type="ECO:0000259" key="2">
    <source>
        <dbReference type="Pfam" id="PF07593"/>
    </source>
</evidence>
<dbReference type="InterPro" id="IPR013517">
    <property type="entry name" value="FG-GAP"/>
</dbReference>
<feature type="domain" description="Secretion system C-terminal sorting" evidence="3">
    <location>
        <begin position="1494"/>
        <end position="1574"/>
    </location>
</feature>
<reference evidence="5 6" key="1">
    <citation type="journal article" date="2007" name="Appl. Environ. Microbiol.">
        <title>Genome sequence of the cellulolytic gliding bacterium Cytophaga hutchinsonii.</title>
        <authorList>
            <person name="Xie G."/>
            <person name="Bruce D.C."/>
            <person name="Challacombe J.F."/>
            <person name="Chertkov O."/>
            <person name="Detter J.C."/>
            <person name="Gilna P."/>
            <person name="Han C.S."/>
            <person name="Lucas S."/>
            <person name="Misra M."/>
            <person name="Myers G.L."/>
            <person name="Richardson P."/>
            <person name="Tapia R."/>
            <person name="Thayer N."/>
            <person name="Thompson L.S."/>
            <person name="Brettin T.S."/>
            <person name="Henrissat B."/>
            <person name="Wilson D.B."/>
            <person name="McBride M.J."/>
        </authorList>
    </citation>
    <scope>NUCLEOTIDE SEQUENCE [LARGE SCALE GENOMIC DNA]</scope>
    <source>
        <strain evidence="6">ATCC 33406 / DSM 1761 / CIP 103989 / NBRC 15051 / NCIMB 9469 / D465</strain>
    </source>
</reference>
<organism evidence="5 6">
    <name type="scientific">Cytophaga hutchinsonii (strain ATCC 33406 / DSM 1761 / CIP 103989 / NBRC 15051 / NCIMB 9469 / D465)</name>
    <dbReference type="NCBI Taxonomy" id="269798"/>
    <lineage>
        <taxon>Bacteria</taxon>
        <taxon>Pseudomonadati</taxon>
        <taxon>Bacteroidota</taxon>
        <taxon>Cytophagia</taxon>
        <taxon>Cytophagales</taxon>
        <taxon>Cytophagaceae</taxon>
        <taxon>Cytophaga</taxon>
    </lineage>
</organism>
<evidence type="ECO:0000256" key="1">
    <source>
        <dbReference type="ARBA" id="ARBA00022729"/>
    </source>
</evidence>
<feature type="domain" description="ASPIC/UnbV" evidence="2">
    <location>
        <begin position="1049"/>
        <end position="1119"/>
    </location>
</feature>
<keyword evidence="1" id="KW-0732">Signal</keyword>
<dbReference type="Pfam" id="PF07593">
    <property type="entry name" value="UnbV_ASPIC"/>
    <property type="match status" value="1"/>
</dbReference>
<keyword evidence="6" id="KW-1185">Reference proteome</keyword>
<dbReference type="OrthoDB" id="1488345at2"/>
<dbReference type="Proteomes" id="UP000001822">
    <property type="component" value="Chromosome"/>
</dbReference>